<evidence type="ECO:0000313" key="2">
    <source>
        <dbReference type="EMBL" id="MFD1927667.1"/>
    </source>
</evidence>
<protein>
    <recommendedName>
        <fullName evidence="4">YlaH-like protein</fullName>
    </recommendedName>
</protein>
<name>A0ABW4SDV0_9BACL</name>
<proteinExistence type="predicted"/>
<evidence type="ECO:0000256" key="1">
    <source>
        <dbReference type="SAM" id="Phobius"/>
    </source>
</evidence>
<evidence type="ECO:0008006" key="4">
    <source>
        <dbReference type="Google" id="ProtNLM"/>
    </source>
</evidence>
<keyword evidence="1" id="KW-1133">Transmembrane helix</keyword>
<accession>A0ABW4SDV0</accession>
<feature type="transmembrane region" description="Helical" evidence="1">
    <location>
        <begin position="6"/>
        <end position="24"/>
    </location>
</feature>
<gene>
    <name evidence="2" type="ORF">ACFSFY_06255</name>
</gene>
<organism evidence="2 3">
    <name type="scientific">Sporosarcina siberiensis</name>
    <dbReference type="NCBI Taxonomy" id="1365606"/>
    <lineage>
        <taxon>Bacteria</taxon>
        <taxon>Bacillati</taxon>
        <taxon>Bacillota</taxon>
        <taxon>Bacilli</taxon>
        <taxon>Bacillales</taxon>
        <taxon>Caryophanaceae</taxon>
        <taxon>Sporosarcina</taxon>
    </lineage>
</organism>
<keyword evidence="3" id="KW-1185">Reference proteome</keyword>
<feature type="transmembrane region" description="Helical" evidence="1">
    <location>
        <begin position="59"/>
        <end position="74"/>
    </location>
</feature>
<dbReference type="RefSeq" id="WP_381536325.1">
    <property type="nucleotide sequence ID" value="NZ_JBHUGI010000014.1"/>
</dbReference>
<keyword evidence="1" id="KW-0472">Membrane</keyword>
<sequence>MDLGAVLGLLKYLFMGIFIIFFVMDLKSKTSYKIHYYISLTVAIIFATLGWNWTIEFKIGFIILIVLLTLKTIFDEKKRWSENDKALT</sequence>
<keyword evidence="1" id="KW-0812">Transmembrane</keyword>
<feature type="transmembrane region" description="Helical" evidence="1">
    <location>
        <begin position="36"/>
        <end position="53"/>
    </location>
</feature>
<dbReference type="EMBL" id="JBHUGI010000014">
    <property type="protein sequence ID" value="MFD1927667.1"/>
    <property type="molecule type" value="Genomic_DNA"/>
</dbReference>
<comment type="caution">
    <text evidence="2">The sequence shown here is derived from an EMBL/GenBank/DDBJ whole genome shotgun (WGS) entry which is preliminary data.</text>
</comment>
<reference evidence="3" key="1">
    <citation type="journal article" date="2019" name="Int. J. Syst. Evol. Microbiol.">
        <title>The Global Catalogue of Microorganisms (GCM) 10K type strain sequencing project: providing services to taxonomists for standard genome sequencing and annotation.</title>
        <authorList>
            <consortium name="The Broad Institute Genomics Platform"/>
            <consortium name="The Broad Institute Genome Sequencing Center for Infectious Disease"/>
            <person name="Wu L."/>
            <person name="Ma J."/>
        </authorList>
    </citation>
    <scope>NUCLEOTIDE SEQUENCE [LARGE SCALE GENOMIC DNA]</scope>
    <source>
        <strain evidence="3">CGMCC 4.7177</strain>
    </source>
</reference>
<evidence type="ECO:0000313" key="3">
    <source>
        <dbReference type="Proteomes" id="UP001597218"/>
    </source>
</evidence>
<dbReference type="Proteomes" id="UP001597218">
    <property type="component" value="Unassembled WGS sequence"/>
</dbReference>